<evidence type="ECO:0000313" key="4">
    <source>
        <dbReference type="Proteomes" id="UP000199415"/>
    </source>
</evidence>
<dbReference type="PANTHER" id="PTHR10625">
    <property type="entry name" value="HISTONE DEACETYLASE HDAC1-RELATED"/>
    <property type="match status" value="1"/>
</dbReference>
<gene>
    <name evidence="3" type="ORF">SAMN05216241_108119</name>
</gene>
<sequence length="309" mass="33468">MTTRVFTHMDCFAHDPGRMHPEHPARLKAVLSALDDPAFQALERVDAPLAELDRLELAHPRRYIDRVFARVPSEGLASLDGDTCVSAGSREAALRAAGGVCAAVDAVIAGDCANAFCAVRPPGHHAEPEQALGFCLFSNVAIGALHARQRHRLHSIAVVDFDVHHGNGTQAIFWDDPDLFFFSTHQVPLFPGTGSPGETGVADNIVNVPLSPMDGSEAFRAAFTNTILRRLTECQPELILISAGFDAHERDPLASLRLHEDDFEWATQQILRVARNTCGGRVVSALEGGYDLDALELSTAAHVRALMRS</sequence>
<dbReference type="Gene3D" id="3.40.800.20">
    <property type="entry name" value="Histone deacetylase domain"/>
    <property type="match status" value="1"/>
</dbReference>
<accession>A0A1G7T8Q8</accession>
<dbReference type="InterPro" id="IPR023801">
    <property type="entry name" value="His_deacetylse_dom"/>
</dbReference>
<protein>
    <submittedName>
        <fullName evidence="3">Acetoin utilization deacetylase AcuC</fullName>
    </submittedName>
</protein>
<reference evidence="3 4" key="1">
    <citation type="submission" date="2016-10" db="EMBL/GenBank/DDBJ databases">
        <authorList>
            <person name="de Groot N.N."/>
        </authorList>
    </citation>
    <scope>NUCLEOTIDE SEQUENCE [LARGE SCALE GENOMIC DNA]</scope>
    <source>
        <strain evidence="3 4">DSM 25584</strain>
    </source>
</reference>
<dbReference type="STRING" id="1082479.SAMN05216241_108119"/>
<organism evidence="3 4">
    <name type="scientific">Limimonas halophila</name>
    <dbReference type="NCBI Taxonomy" id="1082479"/>
    <lineage>
        <taxon>Bacteria</taxon>
        <taxon>Pseudomonadati</taxon>
        <taxon>Pseudomonadota</taxon>
        <taxon>Alphaproteobacteria</taxon>
        <taxon>Rhodospirillales</taxon>
        <taxon>Rhodovibrionaceae</taxon>
        <taxon>Limimonas</taxon>
    </lineage>
</organism>
<dbReference type="Pfam" id="PF00850">
    <property type="entry name" value="Hist_deacetyl"/>
    <property type="match status" value="1"/>
</dbReference>
<comment type="similarity">
    <text evidence="1">Belongs to the histone deacetylase family.</text>
</comment>
<dbReference type="CDD" id="cd11599">
    <property type="entry name" value="HDAC_classII_2"/>
    <property type="match status" value="1"/>
</dbReference>
<feature type="domain" description="Histone deacetylase" evidence="2">
    <location>
        <begin position="20"/>
        <end position="306"/>
    </location>
</feature>
<keyword evidence="4" id="KW-1185">Reference proteome</keyword>
<dbReference type="SUPFAM" id="SSF52768">
    <property type="entry name" value="Arginase/deacetylase"/>
    <property type="match status" value="1"/>
</dbReference>
<proteinExistence type="inferred from homology"/>
<dbReference type="PRINTS" id="PR01270">
    <property type="entry name" value="HDASUPER"/>
</dbReference>
<dbReference type="GO" id="GO:0004407">
    <property type="term" value="F:histone deacetylase activity"/>
    <property type="evidence" value="ECO:0007669"/>
    <property type="project" value="TreeGrafter"/>
</dbReference>
<evidence type="ECO:0000259" key="2">
    <source>
        <dbReference type="Pfam" id="PF00850"/>
    </source>
</evidence>
<dbReference type="GO" id="GO:0040029">
    <property type="term" value="P:epigenetic regulation of gene expression"/>
    <property type="evidence" value="ECO:0007669"/>
    <property type="project" value="TreeGrafter"/>
</dbReference>
<evidence type="ECO:0000256" key="1">
    <source>
        <dbReference type="ARBA" id="ARBA00005947"/>
    </source>
</evidence>
<dbReference type="AlphaFoldDB" id="A0A1G7T8Q8"/>
<dbReference type="RefSeq" id="WP_090020795.1">
    <property type="nucleotide sequence ID" value="NZ_FNCE01000008.1"/>
</dbReference>
<dbReference type="InterPro" id="IPR023696">
    <property type="entry name" value="Ureohydrolase_dom_sf"/>
</dbReference>
<dbReference type="Proteomes" id="UP000199415">
    <property type="component" value="Unassembled WGS sequence"/>
</dbReference>
<dbReference type="PANTHER" id="PTHR10625:SF10">
    <property type="entry name" value="HISTONE DEACETYLASE HDAC1"/>
    <property type="match status" value="1"/>
</dbReference>
<dbReference type="OrthoDB" id="9808367at2"/>
<dbReference type="InterPro" id="IPR037138">
    <property type="entry name" value="His_deacetylse_dom_sf"/>
</dbReference>
<dbReference type="EMBL" id="FNCE01000008">
    <property type="protein sequence ID" value="SDG30989.1"/>
    <property type="molecule type" value="Genomic_DNA"/>
</dbReference>
<dbReference type="InterPro" id="IPR000286">
    <property type="entry name" value="HDACs"/>
</dbReference>
<evidence type="ECO:0000313" key="3">
    <source>
        <dbReference type="EMBL" id="SDG30989.1"/>
    </source>
</evidence>
<name>A0A1G7T8Q8_9PROT</name>